<dbReference type="GO" id="GO:0006281">
    <property type="term" value="P:DNA repair"/>
    <property type="evidence" value="ECO:0007669"/>
    <property type="project" value="TreeGrafter"/>
</dbReference>
<dbReference type="SFLD" id="SFLDS00003">
    <property type="entry name" value="Haloacid_Dehalogenase"/>
    <property type="match status" value="1"/>
</dbReference>
<keyword evidence="3" id="KW-1185">Reference proteome</keyword>
<sequence length="277" mass="29932">MSTLNTVRRHVGPLKAVVFDWAGTLLDYGSQAPVLAVVSVFRSFDVPVSIEEARGPMGMAKRDHLRTMLEMPRIAAAWQEIHRAPADEAAIDKLYARFLETQKTFLADHAQLIPGALEAVADCRRRGMRIGSTTGYIRELMEVIVPAARAQGLEVDAMYCASDFAEGRPAPWMSFENARTLGVYPMAAIVKVDDTIVGVEEGLNAGMWSVGLSVSGNMIGLNEAETAALPAAELAAKRRAAVERMEASGAHFVIDSVAELPQVLDQIEKLLAAGETP</sequence>
<dbReference type="InterPro" id="IPR006439">
    <property type="entry name" value="HAD-SF_hydro_IA"/>
</dbReference>
<dbReference type="KEGG" id="lpav:PLANPX_2550"/>
<protein>
    <submittedName>
        <fullName evidence="2">Phosphonoacetaldehyde hydrolase</fullName>
        <ecNumber evidence="2">3.11.1.1</ecNumber>
    </submittedName>
</protein>
<dbReference type="GO" id="GO:0019700">
    <property type="term" value="P:organic phosphonate catabolic process"/>
    <property type="evidence" value="ECO:0007669"/>
    <property type="project" value="InterPro"/>
</dbReference>
<organism evidence="2 3">
    <name type="scientific">Lacipirellula parvula</name>
    <dbReference type="NCBI Taxonomy" id="2650471"/>
    <lineage>
        <taxon>Bacteria</taxon>
        <taxon>Pseudomonadati</taxon>
        <taxon>Planctomycetota</taxon>
        <taxon>Planctomycetia</taxon>
        <taxon>Pirellulales</taxon>
        <taxon>Lacipirellulaceae</taxon>
        <taxon>Lacipirellula</taxon>
    </lineage>
</organism>
<dbReference type="EMBL" id="AP021861">
    <property type="protein sequence ID" value="BBO32938.1"/>
    <property type="molecule type" value="Genomic_DNA"/>
</dbReference>
<dbReference type="GO" id="GO:0008967">
    <property type="term" value="F:phosphoglycolate phosphatase activity"/>
    <property type="evidence" value="ECO:0007669"/>
    <property type="project" value="TreeGrafter"/>
</dbReference>
<dbReference type="InterPro" id="IPR050155">
    <property type="entry name" value="HAD-like_hydrolase_sf"/>
</dbReference>
<dbReference type="SFLD" id="SFLDG01135">
    <property type="entry name" value="C1.5.6:_HAD__Beta-PGM__Phospha"/>
    <property type="match status" value="1"/>
</dbReference>
<dbReference type="PANTHER" id="PTHR43434">
    <property type="entry name" value="PHOSPHOGLYCOLATE PHOSPHATASE"/>
    <property type="match status" value="1"/>
</dbReference>
<proteinExistence type="inferred from homology"/>
<gene>
    <name evidence="2" type="ORF">PLANPX_2550</name>
</gene>
<accession>A0A5K7X8S9</accession>
<dbReference type="Pfam" id="PF00702">
    <property type="entry name" value="Hydrolase"/>
    <property type="match status" value="1"/>
</dbReference>
<dbReference type="Gene3D" id="3.40.50.1000">
    <property type="entry name" value="HAD superfamily/HAD-like"/>
    <property type="match status" value="1"/>
</dbReference>
<dbReference type="SFLD" id="SFLDG01129">
    <property type="entry name" value="C1.5:_HAD__Beta-PGM__Phosphata"/>
    <property type="match status" value="1"/>
</dbReference>
<dbReference type="GO" id="GO:0050194">
    <property type="term" value="F:phosphonoacetaldehyde hydrolase activity"/>
    <property type="evidence" value="ECO:0007669"/>
    <property type="project" value="UniProtKB-EC"/>
</dbReference>
<keyword evidence="1" id="KW-0704">Schiff base</keyword>
<name>A0A5K7X8S9_9BACT</name>
<keyword evidence="2" id="KW-0378">Hydrolase</keyword>
<dbReference type="HAMAP" id="MF_01375">
    <property type="entry name" value="PhnX"/>
    <property type="match status" value="1"/>
</dbReference>
<dbReference type="GO" id="GO:0005829">
    <property type="term" value="C:cytosol"/>
    <property type="evidence" value="ECO:0007669"/>
    <property type="project" value="TreeGrafter"/>
</dbReference>
<dbReference type="InterPro" id="IPR006323">
    <property type="entry name" value="Phosphonoacetald_hydro"/>
</dbReference>
<dbReference type="Gene3D" id="1.10.150.240">
    <property type="entry name" value="Putative phosphatase, domain 2"/>
    <property type="match status" value="1"/>
</dbReference>
<dbReference type="NCBIfam" id="TIGR01422">
    <property type="entry name" value="phosphonatase"/>
    <property type="match status" value="1"/>
</dbReference>
<dbReference type="InterPro" id="IPR036412">
    <property type="entry name" value="HAD-like_sf"/>
</dbReference>
<dbReference type="SUPFAM" id="SSF56784">
    <property type="entry name" value="HAD-like"/>
    <property type="match status" value="1"/>
</dbReference>
<dbReference type="EC" id="3.11.1.1" evidence="2"/>
<dbReference type="PANTHER" id="PTHR43434:SF19">
    <property type="entry name" value="PHOSPHONOACETALDEHYDE HYDROLASE"/>
    <property type="match status" value="1"/>
</dbReference>
<evidence type="ECO:0000313" key="2">
    <source>
        <dbReference type="EMBL" id="BBO32938.1"/>
    </source>
</evidence>
<dbReference type="RefSeq" id="WP_152098815.1">
    <property type="nucleotide sequence ID" value="NZ_AP021861.1"/>
</dbReference>
<evidence type="ECO:0000313" key="3">
    <source>
        <dbReference type="Proteomes" id="UP000326837"/>
    </source>
</evidence>
<reference evidence="3" key="1">
    <citation type="submission" date="2019-10" db="EMBL/GenBank/DDBJ databases">
        <title>Lacipirellula parvula gen. nov., sp. nov., representing a lineage of planctomycetes widespread in freshwater anoxic habitats, and description of the family Lacipirellulaceae.</title>
        <authorList>
            <person name="Dedysh S.N."/>
            <person name="Kulichevskaya I.S."/>
            <person name="Beletsky A.V."/>
            <person name="Rakitin A.L."/>
            <person name="Mardanov A.V."/>
            <person name="Ivanova A.A."/>
            <person name="Saltykova V.X."/>
            <person name="Rijpstra W.I.C."/>
            <person name="Sinninghe Damste J.S."/>
            <person name="Ravin N.V."/>
        </authorList>
    </citation>
    <scope>NUCLEOTIDE SEQUENCE [LARGE SCALE GENOMIC DNA]</scope>
    <source>
        <strain evidence="3">PX69</strain>
    </source>
</reference>
<dbReference type="InterPro" id="IPR023198">
    <property type="entry name" value="PGP-like_dom2"/>
</dbReference>
<dbReference type="NCBIfam" id="TIGR01509">
    <property type="entry name" value="HAD-SF-IA-v3"/>
    <property type="match status" value="1"/>
</dbReference>
<dbReference type="AlphaFoldDB" id="A0A5K7X8S9"/>
<evidence type="ECO:0000256" key="1">
    <source>
        <dbReference type="ARBA" id="ARBA00023270"/>
    </source>
</evidence>
<dbReference type="Proteomes" id="UP000326837">
    <property type="component" value="Chromosome"/>
</dbReference>
<dbReference type="InterPro" id="IPR023214">
    <property type="entry name" value="HAD_sf"/>
</dbReference>